<feature type="non-terminal residue" evidence="1">
    <location>
        <position position="1"/>
    </location>
</feature>
<organism evidence="1 2">
    <name type="scientific">Streblomastix strix</name>
    <dbReference type="NCBI Taxonomy" id="222440"/>
    <lineage>
        <taxon>Eukaryota</taxon>
        <taxon>Metamonada</taxon>
        <taxon>Preaxostyla</taxon>
        <taxon>Oxymonadida</taxon>
        <taxon>Streblomastigidae</taxon>
        <taxon>Streblomastix</taxon>
    </lineage>
</organism>
<dbReference type="EMBL" id="SNRW01001051">
    <property type="protein sequence ID" value="KAA6398015.1"/>
    <property type="molecule type" value="Genomic_DNA"/>
</dbReference>
<name>A0A5J4WUC3_9EUKA</name>
<sequence>PAWIDFIDVEGKMKNIIKKKDRNNIISLSQVLEKGIYSIEVQFKNTVNYWMGIGIIKNSFNIPNQKDAYPFISPYKENVAFYGQQYQQLNNVFCKGSQSSGNAPIEENKPVRAEFDSSKGTLIFFLDNIQQPVYITGIKEKVRFMV</sequence>
<dbReference type="AlphaFoldDB" id="A0A5J4WUC3"/>
<dbReference type="Proteomes" id="UP000324800">
    <property type="component" value="Unassembled WGS sequence"/>
</dbReference>
<reference evidence="1 2" key="1">
    <citation type="submission" date="2019-03" db="EMBL/GenBank/DDBJ databases">
        <title>Single cell metagenomics reveals metabolic interactions within the superorganism composed of flagellate Streblomastix strix and complex community of Bacteroidetes bacteria on its surface.</title>
        <authorList>
            <person name="Treitli S.C."/>
            <person name="Kolisko M."/>
            <person name="Husnik F."/>
            <person name="Keeling P."/>
            <person name="Hampl V."/>
        </authorList>
    </citation>
    <scope>NUCLEOTIDE SEQUENCE [LARGE SCALE GENOMIC DNA]</scope>
    <source>
        <strain evidence="1">ST1C</strain>
    </source>
</reference>
<accession>A0A5J4WUC3</accession>
<gene>
    <name evidence="1" type="ORF">EZS28_006455</name>
</gene>
<evidence type="ECO:0000313" key="2">
    <source>
        <dbReference type="Proteomes" id="UP000324800"/>
    </source>
</evidence>
<protein>
    <recommendedName>
        <fullName evidence="3">B30.2/SPRY domain-containing protein</fullName>
    </recommendedName>
</protein>
<evidence type="ECO:0000313" key="1">
    <source>
        <dbReference type="EMBL" id="KAA6398015.1"/>
    </source>
</evidence>
<proteinExistence type="predicted"/>
<evidence type="ECO:0008006" key="3">
    <source>
        <dbReference type="Google" id="ProtNLM"/>
    </source>
</evidence>
<comment type="caution">
    <text evidence="1">The sequence shown here is derived from an EMBL/GenBank/DDBJ whole genome shotgun (WGS) entry which is preliminary data.</text>
</comment>